<evidence type="ECO:0000313" key="2">
    <source>
        <dbReference type="EMBL" id="MCW9705447.1"/>
    </source>
</evidence>
<dbReference type="Gene3D" id="3.40.50.720">
    <property type="entry name" value="NAD(P)-binding Rossmann-like Domain"/>
    <property type="match status" value="1"/>
</dbReference>
<dbReference type="Pfam" id="PF13460">
    <property type="entry name" value="NAD_binding_10"/>
    <property type="match status" value="1"/>
</dbReference>
<dbReference type="InterPro" id="IPR016040">
    <property type="entry name" value="NAD(P)-bd_dom"/>
</dbReference>
<keyword evidence="3" id="KW-1185">Reference proteome</keyword>
<dbReference type="EMBL" id="JAGGJA010000001">
    <property type="protein sequence ID" value="MCW9705447.1"/>
    <property type="molecule type" value="Genomic_DNA"/>
</dbReference>
<dbReference type="PANTHER" id="PTHR43355:SF2">
    <property type="entry name" value="FLAVIN REDUCTASE (NADPH)"/>
    <property type="match status" value="1"/>
</dbReference>
<sequence length="217" mass="24004">MKIAIIGASGFVGSALVQEAIRRNHKITAIARNADKIDDKNELVTAVSVDATNVDDLADVLEGHDAVLSSFNAGWENPNLYEDYLSGSKAIQEATKKANVKRYLVIGGAGSLYNESGEQLVDQPDFPEEWKEGAKSARDYLTYLRKEEQLKWTFLSPAILMHPGIDTGRTGNYRIGTEHPVFDDNGESKISAEDLAVAFLDELKNEDYINDRFTVAY</sequence>
<dbReference type="CDD" id="cd05244">
    <property type="entry name" value="BVR-B_like_SDR_a"/>
    <property type="match status" value="1"/>
</dbReference>
<gene>
    <name evidence="2" type="ORF">J6I44_01210</name>
</gene>
<evidence type="ECO:0000313" key="3">
    <source>
        <dbReference type="Proteomes" id="UP001207918"/>
    </source>
</evidence>
<organism evidence="2 3">
    <name type="scientific">Fodinibius salsisoli</name>
    <dbReference type="NCBI Taxonomy" id="2820877"/>
    <lineage>
        <taxon>Bacteria</taxon>
        <taxon>Pseudomonadati</taxon>
        <taxon>Balneolota</taxon>
        <taxon>Balneolia</taxon>
        <taxon>Balneolales</taxon>
        <taxon>Balneolaceae</taxon>
        <taxon>Fodinibius</taxon>
    </lineage>
</organism>
<dbReference type="InterPro" id="IPR051606">
    <property type="entry name" value="Polyketide_Oxido-like"/>
</dbReference>
<proteinExistence type="predicted"/>
<dbReference type="PANTHER" id="PTHR43355">
    <property type="entry name" value="FLAVIN REDUCTASE (NADPH)"/>
    <property type="match status" value="1"/>
</dbReference>
<dbReference type="RefSeq" id="WP_265764110.1">
    <property type="nucleotide sequence ID" value="NZ_JAGGJA010000001.1"/>
</dbReference>
<dbReference type="SUPFAM" id="SSF51735">
    <property type="entry name" value="NAD(P)-binding Rossmann-fold domains"/>
    <property type="match status" value="1"/>
</dbReference>
<comment type="caution">
    <text evidence="2">The sequence shown here is derived from an EMBL/GenBank/DDBJ whole genome shotgun (WGS) entry which is preliminary data.</text>
</comment>
<reference evidence="2 3" key="1">
    <citation type="submission" date="2021-03" db="EMBL/GenBank/DDBJ databases">
        <title>Aliifodinibius sp. nov., a new bacterium isolated from saline soil.</title>
        <authorList>
            <person name="Galisteo C."/>
            <person name="De La Haba R."/>
            <person name="Sanchez-Porro C."/>
            <person name="Ventosa A."/>
        </authorList>
    </citation>
    <scope>NUCLEOTIDE SEQUENCE [LARGE SCALE GENOMIC DNA]</scope>
    <source>
        <strain evidence="2 3">1BSP15-2V2</strain>
    </source>
</reference>
<feature type="domain" description="NAD(P)-binding" evidence="1">
    <location>
        <begin position="7"/>
        <end position="205"/>
    </location>
</feature>
<accession>A0ABT3PHQ9</accession>
<dbReference type="Proteomes" id="UP001207918">
    <property type="component" value="Unassembled WGS sequence"/>
</dbReference>
<protein>
    <submittedName>
        <fullName evidence="2">NAD(P)H-binding protein</fullName>
    </submittedName>
</protein>
<evidence type="ECO:0000259" key="1">
    <source>
        <dbReference type="Pfam" id="PF13460"/>
    </source>
</evidence>
<name>A0ABT3PHQ9_9BACT</name>
<dbReference type="InterPro" id="IPR036291">
    <property type="entry name" value="NAD(P)-bd_dom_sf"/>
</dbReference>